<gene>
    <name evidence="1" type="ORF">D7S40_05830</name>
</gene>
<protein>
    <submittedName>
        <fullName evidence="1">Uncharacterized protein</fullName>
    </submittedName>
</protein>
<comment type="caution">
    <text evidence="1">The sequence shown here is derived from an EMBL/GenBank/DDBJ whole genome shotgun (WGS) entry which is preliminary data.</text>
</comment>
<reference evidence="1" key="1">
    <citation type="submission" date="2018-09" db="EMBL/GenBank/DDBJ databases">
        <title>The microbial basis of impaired wound healing: differential roles for pathogens, 'bystanders', and strain-level diversification in clinical outcomes.</title>
        <authorList>
            <person name="Kalan L.R."/>
            <person name="Meisel J.S."/>
            <person name="Loesche M.A."/>
            <person name="Horwinski J."/>
            <person name="Soaita I."/>
            <person name="Chen X."/>
            <person name="Gardner S.E."/>
            <person name="Grice E.A."/>
        </authorList>
    </citation>
    <scope>NUCLEOTIDE SEQUENCE</scope>
    <source>
        <strain evidence="1">LK35</strain>
    </source>
</reference>
<dbReference type="AlphaFoldDB" id="A0A641A8R5"/>
<accession>A0A641A8R5</accession>
<name>A0A641A8R5_STAAU</name>
<proteinExistence type="predicted"/>
<organism evidence="1">
    <name type="scientific">Staphylococcus aureus</name>
    <dbReference type="NCBI Taxonomy" id="1280"/>
    <lineage>
        <taxon>Bacteria</taxon>
        <taxon>Bacillati</taxon>
        <taxon>Bacillota</taxon>
        <taxon>Bacilli</taxon>
        <taxon>Bacillales</taxon>
        <taxon>Staphylococcaceae</taxon>
        <taxon>Staphylococcus</taxon>
    </lineage>
</organism>
<sequence length="63" mass="7385">MWEAGGYLSSLGSRCRLAAILFTIKNNHPLRMVMTSFNHIYMDFLVRCWFEKVCDNSTNSLFF</sequence>
<dbReference type="EMBL" id="RAQZ01000002">
    <property type="protein sequence ID" value="KAA1273681.1"/>
    <property type="molecule type" value="Genomic_DNA"/>
</dbReference>
<evidence type="ECO:0000313" key="1">
    <source>
        <dbReference type="EMBL" id="KAA1273681.1"/>
    </source>
</evidence>